<evidence type="ECO:0000256" key="1">
    <source>
        <dbReference type="SAM" id="MobiDB-lite"/>
    </source>
</evidence>
<name>A0A7T8GPP1_CALRO</name>
<evidence type="ECO:0000313" key="3">
    <source>
        <dbReference type="Proteomes" id="UP000595437"/>
    </source>
</evidence>
<organism evidence="2 3">
    <name type="scientific">Caligus rogercresseyi</name>
    <name type="common">Sea louse</name>
    <dbReference type="NCBI Taxonomy" id="217165"/>
    <lineage>
        <taxon>Eukaryota</taxon>
        <taxon>Metazoa</taxon>
        <taxon>Ecdysozoa</taxon>
        <taxon>Arthropoda</taxon>
        <taxon>Crustacea</taxon>
        <taxon>Multicrustacea</taxon>
        <taxon>Hexanauplia</taxon>
        <taxon>Copepoda</taxon>
        <taxon>Siphonostomatoida</taxon>
        <taxon>Caligidae</taxon>
        <taxon>Caligus</taxon>
    </lineage>
</organism>
<dbReference type="AlphaFoldDB" id="A0A7T8GPP1"/>
<reference evidence="3" key="1">
    <citation type="submission" date="2021-01" db="EMBL/GenBank/DDBJ databases">
        <title>Caligus Genome Assembly.</title>
        <authorList>
            <person name="Gallardo-Escarate C."/>
        </authorList>
    </citation>
    <scope>NUCLEOTIDE SEQUENCE [LARGE SCALE GENOMIC DNA]</scope>
</reference>
<sequence length="77" mass="8597">MLRRYLQESLLMEEEKWRPSSAFGFTKLLPRYSATLPSARTLHPQGLVHLTLTTMSTKPASLTKTPGPPGKSSLRSL</sequence>
<feature type="region of interest" description="Disordered" evidence="1">
    <location>
        <begin position="57"/>
        <end position="77"/>
    </location>
</feature>
<accession>A0A7T8GPP1</accession>
<dbReference type="Proteomes" id="UP000595437">
    <property type="component" value="Chromosome 18"/>
</dbReference>
<keyword evidence="3" id="KW-1185">Reference proteome</keyword>
<gene>
    <name evidence="2" type="ORF">FKW44_023905</name>
</gene>
<evidence type="ECO:0000313" key="2">
    <source>
        <dbReference type="EMBL" id="QQP35629.1"/>
    </source>
</evidence>
<protein>
    <submittedName>
        <fullName evidence="2">Uncharacterized protein</fullName>
    </submittedName>
</protein>
<dbReference type="EMBL" id="CP045907">
    <property type="protein sequence ID" value="QQP35629.1"/>
    <property type="molecule type" value="Genomic_DNA"/>
</dbReference>
<proteinExistence type="predicted"/>